<dbReference type="AlphaFoldDB" id="A0A0L8FKE8"/>
<proteinExistence type="predicted"/>
<organism evidence="2">
    <name type="scientific">Octopus bimaculoides</name>
    <name type="common">California two-spotted octopus</name>
    <dbReference type="NCBI Taxonomy" id="37653"/>
    <lineage>
        <taxon>Eukaryota</taxon>
        <taxon>Metazoa</taxon>
        <taxon>Spiralia</taxon>
        <taxon>Lophotrochozoa</taxon>
        <taxon>Mollusca</taxon>
        <taxon>Cephalopoda</taxon>
        <taxon>Coleoidea</taxon>
        <taxon>Octopodiformes</taxon>
        <taxon>Octopoda</taxon>
        <taxon>Incirrata</taxon>
        <taxon>Octopodidae</taxon>
        <taxon>Octopus</taxon>
    </lineage>
</organism>
<evidence type="ECO:0000313" key="2">
    <source>
        <dbReference type="EMBL" id="KOF64545.1"/>
    </source>
</evidence>
<name>A0A0L8FKE8_OCTBM</name>
<sequence>QRKLQRKTNAKTLQQQSKRTKKKKNEKQKDEKRQNEKQNDKQNDDGKNQTKEKIQEQMDLTQVTYKHKKSNTPYSPPQTKRKIANTDEQQQKIPQSHPAGTTLIGQRFNIPNPQLQKDTKKQTELWRLM</sequence>
<feature type="non-terminal residue" evidence="2">
    <location>
        <position position="1"/>
    </location>
</feature>
<feature type="region of interest" description="Disordered" evidence="1">
    <location>
        <begin position="1"/>
        <end position="102"/>
    </location>
</feature>
<reference evidence="2" key="1">
    <citation type="submission" date="2015-07" db="EMBL/GenBank/DDBJ databases">
        <title>MeaNS - Measles Nucleotide Surveillance Program.</title>
        <authorList>
            <person name="Tran T."/>
            <person name="Druce J."/>
        </authorList>
    </citation>
    <scope>NUCLEOTIDE SEQUENCE</scope>
    <source>
        <strain evidence="2">UCB-OBI-ISO-001</strain>
        <tissue evidence="2">Gonad</tissue>
    </source>
</reference>
<protein>
    <submittedName>
        <fullName evidence="2">Uncharacterized protein</fullName>
    </submittedName>
</protein>
<feature type="compositionally biased region" description="Basic and acidic residues" evidence="1">
    <location>
        <begin position="27"/>
        <end position="56"/>
    </location>
</feature>
<dbReference type="EMBL" id="KQ430169">
    <property type="protein sequence ID" value="KOF64545.1"/>
    <property type="molecule type" value="Genomic_DNA"/>
</dbReference>
<evidence type="ECO:0000256" key="1">
    <source>
        <dbReference type="SAM" id="MobiDB-lite"/>
    </source>
</evidence>
<gene>
    <name evidence="2" type="ORF">OCBIM_22017148mg</name>
</gene>
<accession>A0A0L8FKE8</accession>